<dbReference type="SUPFAM" id="SSF53850">
    <property type="entry name" value="Periplasmic binding protein-like II"/>
    <property type="match status" value="1"/>
</dbReference>
<dbReference type="Proteomes" id="UP001594351">
    <property type="component" value="Unassembled WGS sequence"/>
</dbReference>
<protein>
    <submittedName>
        <fullName evidence="2">ABC transporter substrate-binding protein</fullName>
    </submittedName>
</protein>
<dbReference type="Pfam" id="PF00496">
    <property type="entry name" value="SBP_bac_5"/>
    <property type="match status" value="1"/>
</dbReference>
<keyword evidence="3" id="KW-1185">Reference proteome</keyword>
<organism evidence="2 3">
    <name type="scientific">candidate division CSSED10-310 bacterium</name>
    <dbReference type="NCBI Taxonomy" id="2855610"/>
    <lineage>
        <taxon>Bacteria</taxon>
        <taxon>Bacteria division CSSED10-310</taxon>
    </lineage>
</organism>
<sequence length="132" mass="15509">MRSRGEPPFDDRRIRYAFNYLLNREKLIKELFYNEYIPKNSFYAGSIYENPANEQVKYDPEKAVQLLAEAGWKTRNEQGLLVNDQGQVLRLEIGIPKVIDYVVTPFQQMLRDYGIDLQIKFMDGNNLIGRIT</sequence>
<proteinExistence type="predicted"/>
<dbReference type="InterPro" id="IPR039424">
    <property type="entry name" value="SBP_5"/>
</dbReference>
<dbReference type="Gene3D" id="3.10.105.10">
    <property type="entry name" value="Dipeptide-binding Protein, Domain 3"/>
    <property type="match status" value="1"/>
</dbReference>
<dbReference type="PANTHER" id="PTHR30290">
    <property type="entry name" value="PERIPLASMIC BINDING COMPONENT OF ABC TRANSPORTER"/>
    <property type="match status" value="1"/>
</dbReference>
<accession>A0ABV6YR57</accession>
<evidence type="ECO:0000313" key="3">
    <source>
        <dbReference type="Proteomes" id="UP001594351"/>
    </source>
</evidence>
<reference evidence="2 3" key="1">
    <citation type="submission" date="2024-09" db="EMBL/GenBank/DDBJ databases">
        <title>Laminarin stimulates single cell rates of sulfate reduction while oxygen inhibits transcriptomic activity in coastal marine sediment.</title>
        <authorList>
            <person name="Lindsay M."/>
            <person name="Orcutt B."/>
            <person name="Emerson D."/>
            <person name="Stepanauskas R."/>
            <person name="D'Angelo T."/>
        </authorList>
    </citation>
    <scope>NUCLEOTIDE SEQUENCE [LARGE SCALE GENOMIC DNA]</scope>
    <source>
        <strain evidence="2">SAG AM-311-K15</strain>
    </source>
</reference>
<comment type="caution">
    <text evidence="2">The sequence shown here is derived from an EMBL/GenBank/DDBJ whole genome shotgun (WGS) entry which is preliminary data.</text>
</comment>
<name>A0ABV6YR57_UNCC1</name>
<gene>
    <name evidence="2" type="ORF">ACFL27_00540</name>
</gene>
<feature type="domain" description="Solute-binding protein family 5" evidence="1">
    <location>
        <begin position="6"/>
        <end position="125"/>
    </location>
</feature>
<evidence type="ECO:0000313" key="2">
    <source>
        <dbReference type="EMBL" id="MFC1848670.1"/>
    </source>
</evidence>
<dbReference type="InterPro" id="IPR000914">
    <property type="entry name" value="SBP_5_dom"/>
</dbReference>
<dbReference type="EMBL" id="JBHPBY010000003">
    <property type="protein sequence ID" value="MFC1848670.1"/>
    <property type="molecule type" value="Genomic_DNA"/>
</dbReference>
<evidence type="ECO:0000259" key="1">
    <source>
        <dbReference type="Pfam" id="PF00496"/>
    </source>
</evidence>